<name>A0A0G3BKN2_9BURK</name>
<dbReference type="OrthoDB" id="8966078at2"/>
<dbReference type="STRING" id="413882.AAW51_3328"/>
<gene>
    <name evidence="1" type="ORF">AAW51_3328</name>
</gene>
<protein>
    <submittedName>
        <fullName evidence="1">Uncharacterized protein</fullName>
    </submittedName>
</protein>
<accession>A0A0G3BKN2</accession>
<dbReference type="Proteomes" id="UP000035352">
    <property type="component" value="Chromosome"/>
</dbReference>
<dbReference type="EMBL" id="CP011371">
    <property type="protein sequence ID" value="AKJ30019.1"/>
    <property type="molecule type" value="Genomic_DNA"/>
</dbReference>
<keyword evidence="2" id="KW-1185">Reference proteome</keyword>
<dbReference type="RefSeq" id="WP_047195491.1">
    <property type="nucleotide sequence ID" value="NZ_CP011371.1"/>
</dbReference>
<proteinExistence type="predicted"/>
<sequence length="93" mass="9996">MTDPQQTLDALRDSLAGARRGEVPVAQLVSTWRSLGSTLTALPPRYGEVLASLLMQLESGSLFTEESCSFSQQDLLDSLGVWLDKARAASGRA</sequence>
<dbReference type="AlphaFoldDB" id="A0A0G3BKN2"/>
<reference evidence="1 2" key="1">
    <citation type="submission" date="2015-05" db="EMBL/GenBank/DDBJ databases">
        <authorList>
            <person name="Tang B."/>
            <person name="Yu Y."/>
        </authorList>
    </citation>
    <scope>NUCLEOTIDE SEQUENCE [LARGE SCALE GENOMIC DNA]</scope>
    <source>
        <strain evidence="1 2">DSM 7029</strain>
    </source>
</reference>
<evidence type="ECO:0000313" key="2">
    <source>
        <dbReference type="Proteomes" id="UP000035352"/>
    </source>
</evidence>
<dbReference type="KEGG" id="pbh:AAW51_3328"/>
<evidence type="ECO:0000313" key="1">
    <source>
        <dbReference type="EMBL" id="AKJ30019.1"/>
    </source>
</evidence>
<organism evidence="1 2">
    <name type="scientific">Caldimonas brevitalea</name>
    <dbReference type="NCBI Taxonomy" id="413882"/>
    <lineage>
        <taxon>Bacteria</taxon>
        <taxon>Pseudomonadati</taxon>
        <taxon>Pseudomonadota</taxon>
        <taxon>Betaproteobacteria</taxon>
        <taxon>Burkholderiales</taxon>
        <taxon>Sphaerotilaceae</taxon>
        <taxon>Caldimonas</taxon>
    </lineage>
</organism>
<dbReference type="PATRIC" id="fig|413882.6.peg.3471"/>